<name>Q4UFD9_THEAN</name>
<evidence type="ECO:0000313" key="1">
    <source>
        <dbReference type="EMBL" id="CAI74177.1"/>
    </source>
</evidence>
<dbReference type="OrthoDB" id="363392at2759"/>
<organism evidence="1 4">
    <name type="scientific">Theileria annulata</name>
    <dbReference type="NCBI Taxonomy" id="5874"/>
    <lineage>
        <taxon>Eukaryota</taxon>
        <taxon>Sar</taxon>
        <taxon>Alveolata</taxon>
        <taxon>Apicomplexa</taxon>
        <taxon>Aconoidasida</taxon>
        <taxon>Piroplasmida</taxon>
        <taxon>Theileriidae</taxon>
        <taxon>Theileria</taxon>
    </lineage>
</organism>
<dbReference type="InParanoid" id="Q4UFD9"/>
<dbReference type="GeneID" id="3861664"/>
<protein>
    <recommendedName>
        <fullName evidence="5">GINS subunit domain-containing protein</fullName>
    </recommendedName>
</protein>
<reference evidence="2" key="2">
    <citation type="submission" date="2018-07" db="EMBL/GenBank/DDBJ databases">
        <authorList>
            <person name="Quirk P.G."/>
            <person name="Krulwich T.A."/>
        </authorList>
    </citation>
    <scope>NUCLEOTIDE SEQUENCE</scope>
    <source>
        <strain evidence="2">Anand</strain>
    </source>
</reference>
<dbReference type="eggNOG" id="ENOG502QX5F">
    <property type="taxonomic scope" value="Eukaryota"/>
</dbReference>
<dbReference type="AlphaFoldDB" id="Q4UFD9"/>
<evidence type="ECO:0000313" key="2">
    <source>
        <dbReference type="EMBL" id="SVP90652.1"/>
    </source>
</evidence>
<dbReference type="EMBL" id="UIVT01000002">
    <property type="protein sequence ID" value="SVP90652.1"/>
    <property type="molecule type" value="Genomic_DNA"/>
</dbReference>
<dbReference type="OMA" id="NEYINFR"/>
<evidence type="ECO:0000313" key="4">
    <source>
        <dbReference type="Proteomes" id="UP000001950"/>
    </source>
</evidence>
<gene>
    <name evidence="1" type="ORF">TA15225</name>
    <name evidence="2" type="ORF">TAT_000136200</name>
    <name evidence="3" type="ORF">TAV_000136300</name>
</gene>
<keyword evidence="4" id="KW-1185">Reference proteome</keyword>
<reference evidence="1 4" key="1">
    <citation type="journal article" date="2005" name="Science">
        <title>Genome of the host-cell transforming parasite Theileria annulata compared with T. parva.</title>
        <authorList>
            <person name="Pain A."/>
            <person name="Renauld H."/>
            <person name="Berriman M."/>
            <person name="Murphy L."/>
            <person name="Yeats C.A."/>
            <person name="Weir W."/>
            <person name="Kerhornou A."/>
            <person name="Aslett M."/>
            <person name="Bishop R."/>
            <person name="Bouchier C."/>
            <person name="Cochet M."/>
            <person name="Coulson R.M.R."/>
            <person name="Cronin A."/>
            <person name="de Villiers E.P."/>
            <person name="Fraser A."/>
            <person name="Fosker N."/>
            <person name="Gardner M."/>
            <person name="Goble A."/>
            <person name="Griffiths-Jones S."/>
            <person name="Harris D.E."/>
            <person name="Katzer F."/>
            <person name="Larke N."/>
            <person name="Lord A."/>
            <person name="Maser P."/>
            <person name="McKellar S."/>
            <person name="Mooney P."/>
            <person name="Morton F."/>
            <person name="Nene V."/>
            <person name="O'Neil S."/>
            <person name="Price C."/>
            <person name="Quail M.A."/>
            <person name="Rabbinowitsch E."/>
            <person name="Rawlings N.D."/>
            <person name="Rutter S."/>
            <person name="Saunders D."/>
            <person name="Seeger K."/>
            <person name="Shah T."/>
            <person name="Squares R."/>
            <person name="Squares S."/>
            <person name="Tivey A."/>
            <person name="Walker A.R."/>
            <person name="Woodward J."/>
            <person name="Dobbelaere D.A.E."/>
            <person name="Langsley G."/>
            <person name="Rajandream M.A."/>
            <person name="McKeever D."/>
            <person name="Shiels B."/>
            <person name="Tait A."/>
            <person name="Barrell B.G."/>
            <person name="Hall N."/>
        </authorList>
    </citation>
    <scope>NUCLEOTIDE SEQUENCE [LARGE SCALE GENOMIC DNA]</scope>
    <source>
        <strain evidence="4">Ankara</strain>
        <strain evidence="1">Ankara isolate clone C9</strain>
    </source>
</reference>
<dbReference type="VEuPathDB" id="PiroplasmaDB:TA15225"/>
<dbReference type="EMBL" id="UIVS01000002">
    <property type="protein sequence ID" value="SVP91172.1"/>
    <property type="molecule type" value="Genomic_DNA"/>
</dbReference>
<dbReference type="FunCoup" id="Q4UFD9">
    <property type="interactions" value="8"/>
</dbReference>
<sequence>MDYKNSTSGTYYSLEVLTEIFKNEDVSLTIQSYPEEVTRRADDEIQMLLQNFARVSKKYENTRMFDEHNTQLLFKYKLLSDYYALMYIYASKNLHSYKAYRRNLIDEIAANYNGYYDFIPESVINNLSDVELSHIRERCAKIRSSLRIVDDGKFSLIAILKDIVCDDICVPNSTNLKFYQKNTQMVVPSHMVEILKPCQWIKILKVNI</sequence>
<evidence type="ECO:0008006" key="5">
    <source>
        <dbReference type="Google" id="ProtNLM"/>
    </source>
</evidence>
<dbReference type="KEGG" id="tan:TA15225"/>
<accession>Q4UFD9</accession>
<evidence type="ECO:0000313" key="3">
    <source>
        <dbReference type="EMBL" id="SVP91172.1"/>
    </source>
</evidence>
<proteinExistence type="predicted"/>
<dbReference type="RefSeq" id="XP_951909.1">
    <property type="nucleotide sequence ID" value="XM_946816.1"/>
</dbReference>
<dbReference type="Proteomes" id="UP000001950">
    <property type="component" value="Chromosome 2"/>
</dbReference>
<dbReference type="EMBL" id="CR940348">
    <property type="protein sequence ID" value="CAI74177.1"/>
    <property type="molecule type" value="Genomic_DNA"/>
</dbReference>